<dbReference type="STRING" id="914234.M2R849"/>
<evidence type="ECO:0000313" key="4">
    <source>
        <dbReference type="EMBL" id="EMD40595.1"/>
    </source>
</evidence>
<dbReference type="GO" id="GO:0016787">
    <property type="term" value="F:hydrolase activity"/>
    <property type="evidence" value="ECO:0007669"/>
    <property type="project" value="UniProtKB-KW"/>
</dbReference>
<evidence type="ECO:0000256" key="1">
    <source>
        <dbReference type="ARBA" id="ARBA00022801"/>
    </source>
</evidence>
<organism evidence="4 5">
    <name type="scientific">Ceriporiopsis subvermispora (strain B)</name>
    <name type="common">White-rot fungus</name>
    <name type="synonym">Gelatoporia subvermispora</name>
    <dbReference type="NCBI Taxonomy" id="914234"/>
    <lineage>
        <taxon>Eukaryota</taxon>
        <taxon>Fungi</taxon>
        <taxon>Dikarya</taxon>
        <taxon>Basidiomycota</taxon>
        <taxon>Agaricomycotina</taxon>
        <taxon>Agaricomycetes</taxon>
        <taxon>Polyporales</taxon>
        <taxon>Gelatoporiaceae</taxon>
        <taxon>Gelatoporia</taxon>
    </lineage>
</organism>
<dbReference type="OrthoDB" id="408373at2759"/>
<gene>
    <name evidence="4" type="ORF">CERSUDRAFT_121309</name>
</gene>
<dbReference type="Proteomes" id="UP000016930">
    <property type="component" value="Unassembled WGS sequence"/>
</dbReference>
<comment type="similarity">
    <text evidence="2">Belongs to the AB hydrolase superfamily. Epoxide hydrolase family.</text>
</comment>
<dbReference type="EMBL" id="KB445792">
    <property type="protein sequence ID" value="EMD40595.1"/>
    <property type="molecule type" value="Genomic_DNA"/>
</dbReference>
<dbReference type="SUPFAM" id="SSF53474">
    <property type="entry name" value="alpha/beta-Hydrolases"/>
    <property type="match status" value="1"/>
</dbReference>
<dbReference type="AlphaFoldDB" id="M2R849"/>
<feature type="domain" description="AB hydrolase-1" evidence="3">
    <location>
        <begin position="30"/>
        <end position="308"/>
    </location>
</feature>
<name>M2R849_CERS8</name>
<dbReference type="InterPro" id="IPR000639">
    <property type="entry name" value="Epox_hydrolase-like"/>
</dbReference>
<dbReference type="InterPro" id="IPR000073">
    <property type="entry name" value="AB_hydrolase_1"/>
</dbReference>
<sequence>MMESSIYKDLVTTRGLKYHYLVSHGEPSKPSLLLLHGFPSTSYLWQNQVPFFEKAGYTLIIPDLLGYGGSDKPTDHVLYKQSLMCADIVDILDVERAGKVIVIAHDWGCVTASRLANYYPERFNAFAFLAFGYVAPWPDLDYERLLVDLKQTVGSDVYGYWEFFAEDGADQLIETHLESFFSLVFAQDTGLWETNVAPRGALKEWLLADRKTSIAPYISEDERRAIMRTLLENRFSAPLCWYKVPVRGLFAEDDKKIPAEKATIKQPVFFGACKQDFVCKPEIQLRDAQKFCPNLDVMEFDTGHWVQLAVPNELNTALEDWIKRSVDI</sequence>
<evidence type="ECO:0000313" key="5">
    <source>
        <dbReference type="Proteomes" id="UP000016930"/>
    </source>
</evidence>
<keyword evidence="5" id="KW-1185">Reference proteome</keyword>
<evidence type="ECO:0000259" key="3">
    <source>
        <dbReference type="Pfam" id="PF00561"/>
    </source>
</evidence>
<protein>
    <recommendedName>
        <fullName evidence="3">AB hydrolase-1 domain-containing protein</fullName>
    </recommendedName>
</protein>
<keyword evidence="1" id="KW-0378">Hydrolase</keyword>
<dbReference type="Pfam" id="PF00561">
    <property type="entry name" value="Abhydrolase_1"/>
    <property type="match status" value="1"/>
</dbReference>
<dbReference type="InterPro" id="IPR029058">
    <property type="entry name" value="AB_hydrolase_fold"/>
</dbReference>
<dbReference type="PANTHER" id="PTHR43329">
    <property type="entry name" value="EPOXIDE HYDROLASE"/>
    <property type="match status" value="1"/>
</dbReference>
<dbReference type="Gene3D" id="3.40.50.1820">
    <property type="entry name" value="alpha/beta hydrolase"/>
    <property type="match status" value="1"/>
</dbReference>
<proteinExistence type="inferred from homology"/>
<dbReference type="PRINTS" id="PR00412">
    <property type="entry name" value="EPOXHYDRLASE"/>
</dbReference>
<accession>M2R849</accession>
<evidence type="ECO:0000256" key="2">
    <source>
        <dbReference type="ARBA" id="ARBA00038334"/>
    </source>
</evidence>
<dbReference type="HOGENOM" id="CLU_020336_7_0_1"/>
<reference evidence="4 5" key="1">
    <citation type="journal article" date="2012" name="Proc. Natl. Acad. Sci. U.S.A.">
        <title>Comparative genomics of Ceriporiopsis subvermispora and Phanerochaete chrysosporium provide insight into selective ligninolysis.</title>
        <authorList>
            <person name="Fernandez-Fueyo E."/>
            <person name="Ruiz-Duenas F.J."/>
            <person name="Ferreira P."/>
            <person name="Floudas D."/>
            <person name="Hibbett D.S."/>
            <person name="Canessa P."/>
            <person name="Larrondo L.F."/>
            <person name="James T.Y."/>
            <person name="Seelenfreund D."/>
            <person name="Lobos S."/>
            <person name="Polanco R."/>
            <person name="Tello M."/>
            <person name="Honda Y."/>
            <person name="Watanabe T."/>
            <person name="Watanabe T."/>
            <person name="Ryu J.S."/>
            <person name="Kubicek C.P."/>
            <person name="Schmoll M."/>
            <person name="Gaskell J."/>
            <person name="Hammel K.E."/>
            <person name="St John F.J."/>
            <person name="Vanden Wymelenberg A."/>
            <person name="Sabat G."/>
            <person name="Splinter BonDurant S."/>
            <person name="Syed K."/>
            <person name="Yadav J.S."/>
            <person name="Doddapaneni H."/>
            <person name="Subramanian V."/>
            <person name="Lavin J.L."/>
            <person name="Oguiza J.A."/>
            <person name="Perez G."/>
            <person name="Pisabarro A.G."/>
            <person name="Ramirez L."/>
            <person name="Santoyo F."/>
            <person name="Master E."/>
            <person name="Coutinho P.M."/>
            <person name="Henrissat B."/>
            <person name="Lombard V."/>
            <person name="Magnuson J.K."/>
            <person name="Kuees U."/>
            <person name="Hori C."/>
            <person name="Igarashi K."/>
            <person name="Samejima M."/>
            <person name="Held B.W."/>
            <person name="Barry K.W."/>
            <person name="LaButti K.M."/>
            <person name="Lapidus A."/>
            <person name="Lindquist E.A."/>
            <person name="Lucas S.M."/>
            <person name="Riley R."/>
            <person name="Salamov A.A."/>
            <person name="Hoffmeister D."/>
            <person name="Schwenk D."/>
            <person name="Hadar Y."/>
            <person name="Yarden O."/>
            <person name="de Vries R.P."/>
            <person name="Wiebenga A."/>
            <person name="Stenlid J."/>
            <person name="Eastwood D."/>
            <person name="Grigoriev I.V."/>
            <person name="Berka R.M."/>
            <person name="Blanchette R.A."/>
            <person name="Kersten P."/>
            <person name="Martinez A.T."/>
            <person name="Vicuna R."/>
            <person name="Cullen D."/>
        </authorList>
    </citation>
    <scope>NUCLEOTIDE SEQUENCE [LARGE SCALE GENOMIC DNA]</scope>
    <source>
        <strain evidence="4 5">B</strain>
    </source>
</reference>